<evidence type="ECO:0000259" key="8">
    <source>
        <dbReference type="Pfam" id="PF00673"/>
    </source>
</evidence>
<keyword evidence="5" id="KW-0694">RNA-binding</keyword>
<evidence type="ECO:0000313" key="10">
    <source>
        <dbReference type="Proteomes" id="UP000055014"/>
    </source>
</evidence>
<evidence type="ECO:0000259" key="7">
    <source>
        <dbReference type="Pfam" id="PF00281"/>
    </source>
</evidence>
<proteinExistence type="inferred from homology"/>
<evidence type="ECO:0000256" key="4">
    <source>
        <dbReference type="ARBA" id="ARBA00035245"/>
    </source>
</evidence>
<evidence type="ECO:0000256" key="1">
    <source>
        <dbReference type="ARBA" id="ARBA00008553"/>
    </source>
</evidence>
<dbReference type="GO" id="GO:0019843">
    <property type="term" value="F:rRNA binding"/>
    <property type="evidence" value="ECO:0007669"/>
    <property type="project" value="UniProtKB-UniRule"/>
</dbReference>
<dbReference type="Proteomes" id="UP000055014">
    <property type="component" value="Unassembled WGS sequence"/>
</dbReference>
<dbReference type="GO" id="GO:0000049">
    <property type="term" value="F:tRNA binding"/>
    <property type="evidence" value="ECO:0007669"/>
    <property type="project" value="UniProtKB-UniRule"/>
</dbReference>
<dbReference type="FunFam" id="3.30.1440.10:FF:000001">
    <property type="entry name" value="50S ribosomal protein L5"/>
    <property type="match status" value="1"/>
</dbReference>
<comment type="similarity">
    <text evidence="1 5 6">Belongs to the universal ribosomal protein uL5 family.</text>
</comment>
<dbReference type="PATRIC" id="fig|1236046.5.peg.177"/>
<evidence type="ECO:0000256" key="3">
    <source>
        <dbReference type="ARBA" id="ARBA00023274"/>
    </source>
</evidence>
<evidence type="ECO:0000256" key="5">
    <source>
        <dbReference type="HAMAP-Rule" id="MF_01333"/>
    </source>
</evidence>
<feature type="domain" description="Large ribosomal subunit protein uL5 C-terminal" evidence="8">
    <location>
        <begin position="88"/>
        <end position="181"/>
    </location>
</feature>
<evidence type="ECO:0000256" key="2">
    <source>
        <dbReference type="ARBA" id="ARBA00022980"/>
    </source>
</evidence>
<dbReference type="InterPro" id="IPR020930">
    <property type="entry name" value="Ribosomal_uL5_bac-type"/>
</dbReference>
<keyword evidence="3 5" id="KW-0687">Ribonucleoprotein</keyword>
<dbReference type="SUPFAM" id="SSF55282">
    <property type="entry name" value="RL5-like"/>
    <property type="match status" value="1"/>
</dbReference>
<comment type="function">
    <text evidence="5">This is 1 of the proteins that bind and probably mediate the attachment of the 5S RNA into the large ribosomal subunit, where it forms part of the central protuberance. In the 70S ribosome it contacts protein S13 of the 30S subunit (bridge B1b), connecting the 2 subunits; this bridge is implicated in subunit movement. Contacts the P site tRNA; the 5S rRNA and some of its associated proteins might help stabilize positioning of ribosome-bound tRNAs.</text>
</comment>
<comment type="subunit">
    <text evidence="5">Part of the 50S ribosomal subunit; part of the 5S rRNA/L5/L18/L25 subcomplex. Contacts the 5S rRNA and the P site tRNA. Forms a bridge to the 30S subunit in the 70S ribosome.</text>
</comment>
<evidence type="ECO:0000313" key="9">
    <source>
        <dbReference type="EMBL" id="KUK84481.1"/>
    </source>
</evidence>
<dbReference type="InterPro" id="IPR031309">
    <property type="entry name" value="Ribosomal_uL5_C"/>
</dbReference>
<comment type="caution">
    <text evidence="9">The sequence shown here is derived from an EMBL/GenBank/DDBJ whole genome shotgun (WGS) entry which is preliminary data.</text>
</comment>
<dbReference type="GO" id="GO:0005840">
    <property type="term" value="C:ribosome"/>
    <property type="evidence" value="ECO:0007669"/>
    <property type="project" value="UniProtKB-KW"/>
</dbReference>
<accession>A0A101HWP0</accession>
<evidence type="ECO:0000256" key="6">
    <source>
        <dbReference type="RuleBase" id="RU003930"/>
    </source>
</evidence>
<feature type="domain" description="Large ribosomal subunit protein uL5 N-terminal" evidence="7">
    <location>
        <begin position="28"/>
        <end position="84"/>
    </location>
</feature>
<dbReference type="HAMAP" id="MF_01333_B">
    <property type="entry name" value="Ribosomal_uL5_B"/>
    <property type="match status" value="1"/>
</dbReference>
<dbReference type="Pfam" id="PF00281">
    <property type="entry name" value="Ribosomal_L5"/>
    <property type="match status" value="1"/>
</dbReference>
<organism evidence="9 10">
    <name type="scientific">Mesotoga infera</name>
    <dbReference type="NCBI Taxonomy" id="1236046"/>
    <lineage>
        <taxon>Bacteria</taxon>
        <taxon>Thermotogati</taxon>
        <taxon>Thermotogota</taxon>
        <taxon>Thermotogae</taxon>
        <taxon>Kosmotogales</taxon>
        <taxon>Kosmotogaceae</taxon>
        <taxon>Mesotoga</taxon>
    </lineage>
</organism>
<keyword evidence="5" id="KW-0820">tRNA-binding</keyword>
<dbReference type="InterPro" id="IPR031310">
    <property type="entry name" value="Ribosomal_uL5_N"/>
</dbReference>
<dbReference type="InterPro" id="IPR020929">
    <property type="entry name" value="Ribosomal_uL5_CS"/>
</dbReference>
<dbReference type="InterPro" id="IPR002132">
    <property type="entry name" value="Ribosomal_uL5"/>
</dbReference>
<gene>
    <name evidence="5" type="primary">rplE</name>
    <name evidence="9" type="ORF">XE02_1666</name>
</gene>
<dbReference type="InterPro" id="IPR022803">
    <property type="entry name" value="Ribosomal_uL5_dom_sf"/>
</dbReference>
<name>A0A101HWP0_9BACT</name>
<dbReference type="PROSITE" id="PS00358">
    <property type="entry name" value="RIBOSOMAL_L5"/>
    <property type="match status" value="1"/>
</dbReference>
<dbReference type="AlphaFoldDB" id="A0A101HWP0"/>
<dbReference type="PIRSF" id="PIRSF002161">
    <property type="entry name" value="Ribosomal_L5"/>
    <property type="match status" value="1"/>
</dbReference>
<reference evidence="10" key="1">
    <citation type="journal article" date="2015" name="MBio">
        <title>Genome-Resolved Metagenomic Analysis Reveals Roles for Candidate Phyla and Other Microbial Community Members in Biogeochemical Transformations in Oil Reservoirs.</title>
        <authorList>
            <person name="Hu P."/>
            <person name="Tom L."/>
            <person name="Singh A."/>
            <person name="Thomas B.C."/>
            <person name="Baker B.J."/>
            <person name="Piceno Y.M."/>
            <person name="Andersen G.L."/>
            <person name="Banfield J.F."/>
        </authorList>
    </citation>
    <scope>NUCLEOTIDE SEQUENCE [LARGE SCALE GENOMIC DNA]</scope>
</reference>
<dbReference type="Gene3D" id="3.30.1440.10">
    <property type="match status" value="1"/>
</dbReference>
<dbReference type="Pfam" id="PF00673">
    <property type="entry name" value="Ribosomal_L5_C"/>
    <property type="match status" value="1"/>
</dbReference>
<dbReference type="PANTHER" id="PTHR11994">
    <property type="entry name" value="60S RIBOSOMAL PROTEIN L11-RELATED"/>
    <property type="match status" value="1"/>
</dbReference>
<dbReference type="GO" id="GO:0006412">
    <property type="term" value="P:translation"/>
    <property type="evidence" value="ECO:0007669"/>
    <property type="project" value="UniProtKB-UniRule"/>
</dbReference>
<keyword evidence="2 5" id="KW-0689">Ribosomal protein</keyword>
<dbReference type="NCBIfam" id="NF000585">
    <property type="entry name" value="PRK00010.1"/>
    <property type="match status" value="1"/>
</dbReference>
<sequence>MAYEYVPLKDKFESEVVPTMTKEFGYKNKLEVPRVSKIVVNMGIGEGSRNADLLDLHGKELMTIVGQKPVVTRAKKSIANFKLRDGMPVGLKVTLRGPRMYNFLYKLINVVLPKLRDFRGVDPDSFDGRGNYAMGLPEQLVFPEIVPDQIKRVQGMDIIVVTTARTDEEARRLLALLGLPFKRVMV</sequence>
<protein>
    <recommendedName>
        <fullName evidence="4 5">Large ribosomal subunit protein uL5</fullName>
    </recommendedName>
</protein>
<dbReference type="EMBL" id="LGGW01000252">
    <property type="protein sequence ID" value="KUK84481.1"/>
    <property type="molecule type" value="Genomic_DNA"/>
</dbReference>
<dbReference type="GO" id="GO:1990904">
    <property type="term" value="C:ribonucleoprotein complex"/>
    <property type="evidence" value="ECO:0007669"/>
    <property type="project" value="UniProtKB-KW"/>
</dbReference>
<keyword evidence="5" id="KW-0699">rRNA-binding</keyword>
<dbReference type="GO" id="GO:0003735">
    <property type="term" value="F:structural constituent of ribosome"/>
    <property type="evidence" value="ECO:0007669"/>
    <property type="project" value="InterPro"/>
</dbReference>